<evidence type="ECO:0000313" key="10">
    <source>
        <dbReference type="EMBL" id="QKD84610.1"/>
    </source>
</evidence>
<evidence type="ECO:0000256" key="3">
    <source>
        <dbReference type="ARBA" id="ARBA00022475"/>
    </source>
</evidence>
<dbReference type="InterPro" id="IPR017871">
    <property type="entry name" value="ABC_transporter-like_CS"/>
</dbReference>
<dbReference type="InterPro" id="IPR008995">
    <property type="entry name" value="Mo/tungstate-bd_C_term_dom"/>
</dbReference>
<keyword evidence="11" id="KW-1185">Reference proteome</keyword>
<comment type="similarity">
    <text evidence="8">Belongs to the ABC transporter superfamily. Spermidine/putrescine importer (TC 3.A.1.11.1) family.</text>
</comment>
<comment type="subunit">
    <text evidence="8">The complex is composed of two ATP-binding proteins (PotA), two transmembrane proteins (PotB and PotC) and a solute-binding protein (PotD).</text>
</comment>
<comment type="function">
    <text evidence="8">Part of the ABC transporter complex PotABCD involved in spermidine/putrescine import. Responsible for energy coupling to the transport system.</text>
</comment>
<keyword evidence="4 8" id="KW-0547">Nucleotide-binding</keyword>
<evidence type="ECO:0000256" key="6">
    <source>
        <dbReference type="ARBA" id="ARBA00022967"/>
    </source>
</evidence>
<dbReference type="Gene3D" id="2.40.50.100">
    <property type="match status" value="1"/>
</dbReference>
<protein>
    <recommendedName>
        <fullName evidence="8">Spermidine/putrescine import ATP-binding protein PotA</fullName>
        <ecNumber evidence="8">7.6.2.11</ecNumber>
    </recommendedName>
</protein>
<dbReference type="InterPro" id="IPR003593">
    <property type="entry name" value="AAA+_ATPase"/>
</dbReference>
<sequence length="359" mass="38813">MPSQPIVSLDRVSKIYGSGQKEVYAVKDVTLAVQPGEFFSLLGSSGSGKTTTLRLIGGFEIPEYGQVCLGGEDVTTLPPYRRAVHTVFQSYALFPHMTVAENIAYPLQIASVARAEAEPRVAEAMRMFRIEGLGDRRPSQLSGGQQQRVALARALISRPKVLLLDEPLSALDAKIREEVRQELRELQRETGLTFIYVTHDQEEALALSDRIAVMHSGQVQQLGSPKDIYNRPASHFVAQFIGKANFLQGMVQAIEGDQAAIALNGFPLRALVTGTGLTVGDAATIMLRPERVRLVATDAPGAIAATIRQVTYIGQVWECRLDTPLGPLMATQLGGQVAPAEGDACGVVWEEGACIVLPH</sequence>
<dbReference type="PANTHER" id="PTHR42781:SF4">
    <property type="entry name" value="SPERMIDINE_PUTRESCINE IMPORT ATP-BINDING PROTEIN POTA"/>
    <property type="match status" value="1"/>
</dbReference>
<dbReference type="SMART" id="SM00382">
    <property type="entry name" value="AAA"/>
    <property type="match status" value="1"/>
</dbReference>
<dbReference type="SUPFAM" id="SSF50331">
    <property type="entry name" value="MOP-like"/>
    <property type="match status" value="1"/>
</dbReference>
<organism evidence="10 11">
    <name type="scientific">Thermoleptolyngbya sichuanensis A183</name>
    <dbReference type="NCBI Taxonomy" id="2737172"/>
    <lineage>
        <taxon>Bacteria</taxon>
        <taxon>Bacillati</taxon>
        <taxon>Cyanobacteriota</taxon>
        <taxon>Cyanophyceae</taxon>
        <taxon>Oculatellales</taxon>
        <taxon>Oculatellaceae</taxon>
        <taxon>Thermoleptolyngbya</taxon>
        <taxon>Thermoleptolyngbya sichuanensis</taxon>
    </lineage>
</organism>
<evidence type="ECO:0000256" key="2">
    <source>
        <dbReference type="ARBA" id="ARBA00022448"/>
    </source>
</evidence>
<evidence type="ECO:0000259" key="9">
    <source>
        <dbReference type="PROSITE" id="PS50893"/>
    </source>
</evidence>
<dbReference type="InterPro" id="IPR005893">
    <property type="entry name" value="PotA-like"/>
</dbReference>
<dbReference type="GO" id="GO:0015417">
    <property type="term" value="F:ABC-type polyamine transporter activity"/>
    <property type="evidence" value="ECO:0007669"/>
    <property type="project" value="UniProtKB-EC"/>
</dbReference>
<dbReference type="GO" id="GO:0005524">
    <property type="term" value="F:ATP binding"/>
    <property type="evidence" value="ECO:0007669"/>
    <property type="project" value="UniProtKB-KW"/>
</dbReference>
<dbReference type="InterPro" id="IPR013611">
    <property type="entry name" value="Transp-assoc_OB_typ2"/>
</dbReference>
<dbReference type="InterPro" id="IPR003439">
    <property type="entry name" value="ABC_transporter-like_ATP-bd"/>
</dbReference>
<dbReference type="Proteomes" id="UP000505210">
    <property type="component" value="Chromosome"/>
</dbReference>
<dbReference type="EC" id="7.6.2.11" evidence="8"/>
<dbReference type="Gene3D" id="3.40.50.300">
    <property type="entry name" value="P-loop containing nucleotide triphosphate hydrolases"/>
    <property type="match status" value="1"/>
</dbReference>
<dbReference type="GO" id="GO:0043190">
    <property type="term" value="C:ATP-binding cassette (ABC) transporter complex"/>
    <property type="evidence" value="ECO:0007669"/>
    <property type="project" value="InterPro"/>
</dbReference>
<evidence type="ECO:0000256" key="5">
    <source>
        <dbReference type="ARBA" id="ARBA00022840"/>
    </source>
</evidence>
<dbReference type="NCBIfam" id="TIGR01187">
    <property type="entry name" value="potA"/>
    <property type="match status" value="1"/>
</dbReference>
<comment type="subcellular location">
    <subcellularLocation>
        <location evidence="1">Cell inner membrane</location>
        <topology evidence="1">Peripheral membrane protein</topology>
    </subcellularLocation>
</comment>
<dbReference type="InterPro" id="IPR050093">
    <property type="entry name" value="ABC_SmlMolc_Importer"/>
</dbReference>
<dbReference type="InterPro" id="IPR027417">
    <property type="entry name" value="P-loop_NTPase"/>
</dbReference>
<dbReference type="EMBL" id="CP053661">
    <property type="protein sequence ID" value="QKD84610.1"/>
    <property type="molecule type" value="Genomic_DNA"/>
</dbReference>
<dbReference type="FunFam" id="3.40.50.300:FF:000425">
    <property type="entry name" value="Probable ABC transporter, ATP-binding subunit"/>
    <property type="match status" value="1"/>
</dbReference>
<dbReference type="PROSITE" id="PS50893">
    <property type="entry name" value="ABC_TRANSPORTER_2"/>
    <property type="match status" value="1"/>
</dbReference>
<name>A0A6M8BK54_9CYAN</name>
<evidence type="ECO:0000256" key="8">
    <source>
        <dbReference type="RuleBase" id="RU364083"/>
    </source>
</evidence>
<keyword evidence="5 8" id="KW-0067">ATP-binding</keyword>
<keyword evidence="6 8" id="KW-1278">Translocase</keyword>
<dbReference type="PANTHER" id="PTHR42781">
    <property type="entry name" value="SPERMIDINE/PUTRESCINE IMPORT ATP-BINDING PROTEIN POTA"/>
    <property type="match status" value="1"/>
</dbReference>
<accession>A0A6M8BK54</accession>
<dbReference type="AlphaFoldDB" id="A0A6M8BK54"/>
<keyword evidence="3 8" id="KW-1003">Cell membrane</keyword>
<dbReference type="PROSITE" id="PS00211">
    <property type="entry name" value="ABC_TRANSPORTER_1"/>
    <property type="match status" value="1"/>
</dbReference>
<dbReference type="KEGG" id="theu:HPC62_22645"/>
<keyword evidence="2 8" id="KW-0813">Transport</keyword>
<comment type="catalytic activity">
    <reaction evidence="8">
        <text>ATP + H2O + polyamine-[polyamine-binding protein]Side 1 = ADP + phosphate + polyamineSide 2 + [polyamine-binding protein]Side 1.</text>
        <dbReference type="EC" id="7.6.2.11"/>
    </reaction>
</comment>
<evidence type="ECO:0000256" key="1">
    <source>
        <dbReference type="ARBA" id="ARBA00004417"/>
    </source>
</evidence>
<gene>
    <name evidence="8" type="primary">potA</name>
    <name evidence="10" type="ORF">HPC62_22645</name>
</gene>
<keyword evidence="7 8" id="KW-0472">Membrane</keyword>
<dbReference type="GO" id="GO:0016887">
    <property type="term" value="F:ATP hydrolysis activity"/>
    <property type="evidence" value="ECO:0007669"/>
    <property type="project" value="InterPro"/>
</dbReference>
<evidence type="ECO:0000256" key="7">
    <source>
        <dbReference type="ARBA" id="ARBA00023136"/>
    </source>
</evidence>
<reference evidence="10 11" key="1">
    <citation type="submission" date="2020-05" db="EMBL/GenBank/DDBJ databases">
        <title>Complete genome sequence of of a novel Thermoleptolyngbya strain isolated from hot springs of Ganzi, Sichuan China.</title>
        <authorList>
            <person name="Tang J."/>
            <person name="Daroch M."/>
            <person name="Li L."/>
            <person name="Waleron K."/>
            <person name="Waleron M."/>
            <person name="Waleron M."/>
        </authorList>
    </citation>
    <scope>NUCLEOTIDE SEQUENCE [LARGE SCALE GENOMIC DNA]</scope>
    <source>
        <strain evidence="10 11">PKUAC-SCTA183</strain>
    </source>
</reference>
<evidence type="ECO:0000313" key="11">
    <source>
        <dbReference type="Proteomes" id="UP000505210"/>
    </source>
</evidence>
<dbReference type="RefSeq" id="WP_172358628.1">
    <property type="nucleotide sequence ID" value="NZ_CP053661.1"/>
</dbReference>
<proteinExistence type="inferred from homology"/>
<dbReference type="GO" id="GO:0015697">
    <property type="term" value="P:quaternary ammonium group transport"/>
    <property type="evidence" value="ECO:0007669"/>
    <property type="project" value="UniProtKB-ARBA"/>
</dbReference>
<evidence type="ECO:0000256" key="4">
    <source>
        <dbReference type="ARBA" id="ARBA00022741"/>
    </source>
</evidence>
<feature type="domain" description="ABC transporter" evidence="9">
    <location>
        <begin position="7"/>
        <end position="241"/>
    </location>
</feature>
<dbReference type="Pfam" id="PF08402">
    <property type="entry name" value="TOBE_2"/>
    <property type="match status" value="1"/>
</dbReference>
<dbReference type="SUPFAM" id="SSF52540">
    <property type="entry name" value="P-loop containing nucleoside triphosphate hydrolases"/>
    <property type="match status" value="1"/>
</dbReference>
<dbReference type="Pfam" id="PF00005">
    <property type="entry name" value="ABC_tran"/>
    <property type="match status" value="1"/>
</dbReference>